<feature type="region of interest" description="Disordered" evidence="1">
    <location>
        <begin position="25"/>
        <end position="53"/>
    </location>
</feature>
<dbReference type="EMBL" id="JAHCDA010000003">
    <property type="protein sequence ID" value="MBS7812415.1"/>
    <property type="molecule type" value="Genomic_DNA"/>
</dbReference>
<dbReference type="InterPro" id="IPR038696">
    <property type="entry name" value="IalB_sf"/>
</dbReference>
<reference evidence="3 4" key="1">
    <citation type="submission" date="2021-05" db="EMBL/GenBank/DDBJ databases">
        <title>Roseococcus sp. XZZS9, whole genome shotgun sequencing project.</title>
        <authorList>
            <person name="Zhao G."/>
            <person name="Shen L."/>
        </authorList>
    </citation>
    <scope>NUCLEOTIDE SEQUENCE [LARGE SCALE GENOMIC DNA]</scope>
    <source>
        <strain evidence="3 4">XZZS9</strain>
    </source>
</reference>
<name>A0ABS5QFD2_9PROT</name>
<dbReference type="InterPro" id="IPR010642">
    <property type="entry name" value="Invasion_prot_B"/>
</dbReference>
<evidence type="ECO:0000256" key="1">
    <source>
        <dbReference type="SAM" id="MobiDB-lite"/>
    </source>
</evidence>
<evidence type="ECO:0000313" key="3">
    <source>
        <dbReference type="EMBL" id="MBS7812415.1"/>
    </source>
</evidence>
<dbReference type="Gene3D" id="2.60.40.1880">
    <property type="entry name" value="Invasion associated locus B (IalB) protein"/>
    <property type="match status" value="1"/>
</dbReference>
<evidence type="ECO:0000313" key="4">
    <source>
        <dbReference type="Proteomes" id="UP000766336"/>
    </source>
</evidence>
<dbReference type="RefSeq" id="WP_213671123.1">
    <property type="nucleotide sequence ID" value="NZ_JAHCDA010000003.1"/>
</dbReference>
<dbReference type="Pfam" id="PF06776">
    <property type="entry name" value="IalB"/>
    <property type="match status" value="1"/>
</dbReference>
<accession>A0ABS5QFD2</accession>
<proteinExistence type="predicted"/>
<protein>
    <submittedName>
        <fullName evidence="3">Invasion associated locus B family protein</fullName>
    </submittedName>
</protein>
<organism evidence="3 4">
    <name type="scientific">Roseococcus pinisoli</name>
    <dbReference type="NCBI Taxonomy" id="2835040"/>
    <lineage>
        <taxon>Bacteria</taxon>
        <taxon>Pseudomonadati</taxon>
        <taxon>Pseudomonadota</taxon>
        <taxon>Alphaproteobacteria</taxon>
        <taxon>Acetobacterales</taxon>
        <taxon>Roseomonadaceae</taxon>
        <taxon>Roseococcus</taxon>
    </lineage>
</organism>
<feature type="compositionally biased region" description="Low complexity" evidence="1">
    <location>
        <begin position="25"/>
        <end position="43"/>
    </location>
</feature>
<comment type="caution">
    <text evidence="3">The sequence shown here is derived from an EMBL/GenBank/DDBJ whole genome shotgun (WGS) entry which is preliminary data.</text>
</comment>
<dbReference type="Proteomes" id="UP000766336">
    <property type="component" value="Unassembled WGS sequence"/>
</dbReference>
<sequence length="193" mass="20592">MRPFAAVLLASLALPLASPAWAQQRPAAPAARPATTPAPAANAGTPERTSATYGDWVMRCETRTTPTPGRGCELLQSLQDQRGQPVAQFALGRIQREDPARLVVLIPSNITIAVPMRLNLADGAPPIAVTLKACGPRGCVADAELNAAILTRMRARETQGRLEYRDALNAEVALPFSTRGFVQALDALQREGF</sequence>
<evidence type="ECO:0000256" key="2">
    <source>
        <dbReference type="SAM" id="SignalP"/>
    </source>
</evidence>
<feature type="chain" id="PRO_5046307708" evidence="2">
    <location>
        <begin position="23"/>
        <end position="193"/>
    </location>
</feature>
<keyword evidence="2" id="KW-0732">Signal</keyword>
<keyword evidence="4" id="KW-1185">Reference proteome</keyword>
<gene>
    <name evidence="3" type="ORF">KHU32_15805</name>
</gene>
<feature type="signal peptide" evidence="2">
    <location>
        <begin position="1"/>
        <end position="22"/>
    </location>
</feature>